<dbReference type="EMBL" id="JARYMX010000001">
    <property type="protein sequence ID" value="KAJ9565705.1"/>
    <property type="molecule type" value="Genomic_DNA"/>
</dbReference>
<feature type="region of interest" description="Disordered" evidence="1">
    <location>
        <begin position="16"/>
        <end position="46"/>
    </location>
</feature>
<gene>
    <name evidence="2" type="ORF">OSB04_001671</name>
</gene>
<accession>A0AA38U347</accession>
<sequence length="95" mass="10698">MRLLFPFPFVFFPKIKTQSSSSSPSSSSSTGVKGNQHPVRDPRPGRKYLLGKCQVVDLVDTDEFSVYELNAMMKEIGHTDDDVAHFTISKYLLQT</sequence>
<dbReference type="Proteomes" id="UP001172457">
    <property type="component" value="Chromosome 1"/>
</dbReference>
<organism evidence="2 3">
    <name type="scientific">Centaurea solstitialis</name>
    <name type="common">yellow star-thistle</name>
    <dbReference type="NCBI Taxonomy" id="347529"/>
    <lineage>
        <taxon>Eukaryota</taxon>
        <taxon>Viridiplantae</taxon>
        <taxon>Streptophyta</taxon>
        <taxon>Embryophyta</taxon>
        <taxon>Tracheophyta</taxon>
        <taxon>Spermatophyta</taxon>
        <taxon>Magnoliopsida</taxon>
        <taxon>eudicotyledons</taxon>
        <taxon>Gunneridae</taxon>
        <taxon>Pentapetalae</taxon>
        <taxon>asterids</taxon>
        <taxon>campanulids</taxon>
        <taxon>Asterales</taxon>
        <taxon>Asteraceae</taxon>
        <taxon>Carduoideae</taxon>
        <taxon>Cardueae</taxon>
        <taxon>Centaureinae</taxon>
        <taxon>Centaurea</taxon>
    </lineage>
</organism>
<keyword evidence="3" id="KW-1185">Reference proteome</keyword>
<name>A0AA38U347_9ASTR</name>
<reference evidence="2" key="1">
    <citation type="submission" date="2023-03" db="EMBL/GenBank/DDBJ databases">
        <title>Chromosome-scale reference genome and RAD-based genetic map of yellow starthistle (Centaurea solstitialis) reveal putative structural variation and QTLs associated with invader traits.</title>
        <authorList>
            <person name="Reatini B."/>
            <person name="Cang F.A."/>
            <person name="Jiang Q."/>
            <person name="Mckibben M.T.W."/>
            <person name="Barker M.S."/>
            <person name="Rieseberg L.H."/>
            <person name="Dlugosch K.M."/>
        </authorList>
    </citation>
    <scope>NUCLEOTIDE SEQUENCE</scope>
    <source>
        <strain evidence="2">CAN-66</strain>
        <tissue evidence="2">Leaf</tissue>
    </source>
</reference>
<evidence type="ECO:0000313" key="3">
    <source>
        <dbReference type="Proteomes" id="UP001172457"/>
    </source>
</evidence>
<comment type="caution">
    <text evidence="2">The sequence shown here is derived from an EMBL/GenBank/DDBJ whole genome shotgun (WGS) entry which is preliminary data.</text>
</comment>
<protein>
    <submittedName>
        <fullName evidence="2">Uncharacterized protein</fullName>
    </submittedName>
</protein>
<evidence type="ECO:0000256" key="1">
    <source>
        <dbReference type="SAM" id="MobiDB-lite"/>
    </source>
</evidence>
<proteinExistence type="predicted"/>
<evidence type="ECO:0000313" key="2">
    <source>
        <dbReference type="EMBL" id="KAJ9565705.1"/>
    </source>
</evidence>
<feature type="compositionally biased region" description="Low complexity" evidence="1">
    <location>
        <begin position="16"/>
        <end position="29"/>
    </location>
</feature>
<dbReference type="AlphaFoldDB" id="A0AA38U347"/>